<dbReference type="Proteomes" id="UP001055072">
    <property type="component" value="Unassembled WGS sequence"/>
</dbReference>
<protein>
    <submittedName>
        <fullName evidence="1">Uncharacterized protein</fullName>
    </submittedName>
</protein>
<proteinExistence type="predicted"/>
<keyword evidence="2" id="KW-1185">Reference proteome</keyword>
<sequence>MPSFPVAEAQIVALFMECIVYGIYLVTLWITVRALFFDSMGDRKKVNWYMVVIMSLMAVFATLDVALGLRHNLDAFIFYSGPGGPEEEFKNISYWVNVMKTVDTQIMVLIGDAMLIYRAFIVFSYSWLVIIAPIILWLADVACSVVIIWLTATLKQDTTISTQKLLKPFLYSFLCITIALNFLTTALIVQKIWRTNKQSAPYLTRTSQQQQRNTRRPRTKLENVIRIIMESGMLYTITVLATFITELAGSNAIYGVSDVMVITIGISFNLVIIRVDRAASSSEISNTPASLNHIGSLGGFPLRFLRSSMAPHDRSGERGVEITITRDVAFDEELESSDDKTRTRTDGDGEERSVVGEEAKGEAKWSGAV</sequence>
<evidence type="ECO:0000313" key="2">
    <source>
        <dbReference type="Proteomes" id="UP001055072"/>
    </source>
</evidence>
<comment type="caution">
    <text evidence="1">The sequence shown here is derived from an EMBL/GenBank/DDBJ whole genome shotgun (WGS) entry which is preliminary data.</text>
</comment>
<name>A0ACB8U816_9APHY</name>
<organism evidence="1 2">
    <name type="scientific">Irpex rosettiformis</name>
    <dbReference type="NCBI Taxonomy" id="378272"/>
    <lineage>
        <taxon>Eukaryota</taxon>
        <taxon>Fungi</taxon>
        <taxon>Dikarya</taxon>
        <taxon>Basidiomycota</taxon>
        <taxon>Agaricomycotina</taxon>
        <taxon>Agaricomycetes</taxon>
        <taxon>Polyporales</taxon>
        <taxon>Irpicaceae</taxon>
        <taxon>Irpex</taxon>
    </lineage>
</organism>
<reference evidence="1" key="1">
    <citation type="journal article" date="2021" name="Environ. Microbiol.">
        <title>Gene family expansions and transcriptome signatures uncover fungal adaptations to wood decay.</title>
        <authorList>
            <person name="Hage H."/>
            <person name="Miyauchi S."/>
            <person name="Viragh M."/>
            <person name="Drula E."/>
            <person name="Min B."/>
            <person name="Chaduli D."/>
            <person name="Navarro D."/>
            <person name="Favel A."/>
            <person name="Norest M."/>
            <person name="Lesage-Meessen L."/>
            <person name="Balint B."/>
            <person name="Merenyi Z."/>
            <person name="de Eugenio L."/>
            <person name="Morin E."/>
            <person name="Martinez A.T."/>
            <person name="Baldrian P."/>
            <person name="Stursova M."/>
            <person name="Martinez M.J."/>
            <person name="Novotny C."/>
            <person name="Magnuson J.K."/>
            <person name="Spatafora J.W."/>
            <person name="Maurice S."/>
            <person name="Pangilinan J."/>
            <person name="Andreopoulos W."/>
            <person name="LaButti K."/>
            <person name="Hundley H."/>
            <person name="Na H."/>
            <person name="Kuo A."/>
            <person name="Barry K."/>
            <person name="Lipzen A."/>
            <person name="Henrissat B."/>
            <person name="Riley R."/>
            <person name="Ahrendt S."/>
            <person name="Nagy L.G."/>
            <person name="Grigoriev I.V."/>
            <person name="Martin F."/>
            <person name="Rosso M.N."/>
        </authorList>
    </citation>
    <scope>NUCLEOTIDE SEQUENCE</scope>
    <source>
        <strain evidence="1">CBS 384.51</strain>
    </source>
</reference>
<evidence type="ECO:0000313" key="1">
    <source>
        <dbReference type="EMBL" id="KAI0090420.1"/>
    </source>
</evidence>
<dbReference type="EMBL" id="MU274908">
    <property type="protein sequence ID" value="KAI0090420.1"/>
    <property type="molecule type" value="Genomic_DNA"/>
</dbReference>
<gene>
    <name evidence="1" type="ORF">BDY19DRAFT_771520</name>
</gene>
<accession>A0ACB8U816</accession>